<organism evidence="4 5">
    <name type="scientific">Catenuloplanes indicus</name>
    <dbReference type="NCBI Taxonomy" id="137267"/>
    <lineage>
        <taxon>Bacteria</taxon>
        <taxon>Bacillati</taxon>
        <taxon>Actinomycetota</taxon>
        <taxon>Actinomycetes</taxon>
        <taxon>Micromonosporales</taxon>
        <taxon>Micromonosporaceae</taxon>
        <taxon>Catenuloplanes</taxon>
    </lineage>
</organism>
<dbReference type="InterPro" id="IPR046373">
    <property type="entry name" value="Acyl-CoA_Oxase/DH_mid-dom_sf"/>
</dbReference>
<dbReference type="InterPro" id="IPR013786">
    <property type="entry name" value="AcylCoA_DH/ox_N"/>
</dbReference>
<dbReference type="Proteomes" id="UP001240236">
    <property type="component" value="Unassembled WGS sequence"/>
</dbReference>
<evidence type="ECO:0000256" key="1">
    <source>
        <dbReference type="ARBA" id="ARBA00023002"/>
    </source>
</evidence>
<dbReference type="PANTHER" id="PTHR43884">
    <property type="entry name" value="ACYL-COA DEHYDROGENASE"/>
    <property type="match status" value="1"/>
</dbReference>
<dbReference type="SUPFAM" id="SSF47203">
    <property type="entry name" value="Acyl-CoA dehydrogenase C-terminal domain-like"/>
    <property type="match status" value="1"/>
</dbReference>
<reference evidence="4 5" key="1">
    <citation type="submission" date="2023-07" db="EMBL/GenBank/DDBJ databases">
        <title>Sequencing the genomes of 1000 actinobacteria strains.</title>
        <authorList>
            <person name="Klenk H.-P."/>
        </authorList>
    </citation>
    <scope>NUCLEOTIDE SEQUENCE [LARGE SCALE GENOMIC DNA]</scope>
    <source>
        <strain evidence="4 5">DSM 44709</strain>
    </source>
</reference>
<dbReference type="Gene3D" id="1.10.540.10">
    <property type="entry name" value="Acyl-CoA dehydrogenase/oxidase, N-terminal domain"/>
    <property type="match status" value="1"/>
</dbReference>
<dbReference type="InterPro" id="IPR036250">
    <property type="entry name" value="AcylCo_DH-like_C"/>
</dbReference>
<dbReference type="Gene3D" id="2.40.110.10">
    <property type="entry name" value="Butyryl-CoA Dehydrogenase, subunit A, domain 2"/>
    <property type="match status" value="1"/>
</dbReference>
<proteinExistence type="predicted"/>
<dbReference type="InterPro" id="IPR013107">
    <property type="entry name" value="Acyl-CoA_DH_C"/>
</dbReference>
<keyword evidence="5" id="KW-1185">Reference proteome</keyword>
<dbReference type="RefSeq" id="WP_307235810.1">
    <property type="nucleotide sequence ID" value="NZ_JAUSUZ010000001.1"/>
</dbReference>
<accession>A0AAE3VWP4</accession>
<feature type="domain" description="Acyl-CoA dehydrogenase C-terminal" evidence="3">
    <location>
        <begin position="240"/>
        <end position="370"/>
    </location>
</feature>
<dbReference type="Pfam" id="PF02771">
    <property type="entry name" value="Acyl-CoA_dh_N"/>
    <property type="match status" value="1"/>
</dbReference>
<sequence>MQDTAVPVREELVRRAGELVPLLRERSRWIDEHRRLPDDVLAGMEEAGLLRMRVPRQYGGFESDARTLVDVHAEIARGDGSAAFCLSVWSLINWIVGRFPDEVQDEVFATPGVRVCGSISATGTATPVDGGYLYNGRWRFSTGVLHSHYAFSAAMLDAPGERPQPMTALIPVSDFKIVDDWHVTGLRGTGSVTTSATDVFVPASRVVAQADLFSPQSRSARNAGKAIYEIPLLVTSTAATAGQTIGAAKYAMETFLERLPGRAITYTDYASQRDAPVTHLTVGEAALLTEEAEMRAHAFAALIDEKARAGEPWSERERVYSRAQLGRIAQLAKRAVHLLATASGASSIYEDVPIQRIQRNLDAMAIHALTFPATNIELYGRVLCGLAPNTPYL</sequence>
<evidence type="ECO:0000259" key="3">
    <source>
        <dbReference type="Pfam" id="PF08028"/>
    </source>
</evidence>
<keyword evidence="1" id="KW-0560">Oxidoreductase</keyword>
<evidence type="ECO:0000313" key="4">
    <source>
        <dbReference type="EMBL" id="MDQ0364420.1"/>
    </source>
</evidence>
<evidence type="ECO:0000259" key="2">
    <source>
        <dbReference type="Pfam" id="PF02771"/>
    </source>
</evidence>
<dbReference type="AlphaFoldDB" id="A0AAE3VWP4"/>
<feature type="domain" description="Acyl-CoA dehydrogenase/oxidase N-terminal" evidence="2">
    <location>
        <begin position="27"/>
        <end position="106"/>
    </location>
</feature>
<dbReference type="SUPFAM" id="SSF56645">
    <property type="entry name" value="Acyl-CoA dehydrogenase NM domain-like"/>
    <property type="match status" value="1"/>
</dbReference>
<comment type="caution">
    <text evidence="4">The sequence shown here is derived from an EMBL/GenBank/DDBJ whole genome shotgun (WGS) entry which is preliminary data.</text>
</comment>
<protein>
    <submittedName>
        <fullName evidence="4">Alkylation response protein AidB-like acyl-CoA dehydrogenase</fullName>
    </submittedName>
</protein>
<dbReference type="GO" id="GO:0050660">
    <property type="term" value="F:flavin adenine dinucleotide binding"/>
    <property type="evidence" value="ECO:0007669"/>
    <property type="project" value="InterPro"/>
</dbReference>
<dbReference type="InterPro" id="IPR037069">
    <property type="entry name" value="AcylCoA_DH/ox_N_sf"/>
</dbReference>
<dbReference type="Gene3D" id="1.20.140.10">
    <property type="entry name" value="Butyryl-CoA Dehydrogenase, subunit A, domain 3"/>
    <property type="match status" value="1"/>
</dbReference>
<dbReference type="PANTHER" id="PTHR43884:SF12">
    <property type="entry name" value="ISOVALERYL-COA DEHYDROGENASE, MITOCHONDRIAL-RELATED"/>
    <property type="match status" value="1"/>
</dbReference>
<dbReference type="InterPro" id="IPR009100">
    <property type="entry name" value="AcylCoA_DH/oxidase_NM_dom_sf"/>
</dbReference>
<name>A0AAE3VWP4_9ACTN</name>
<dbReference type="GO" id="GO:0003995">
    <property type="term" value="F:acyl-CoA dehydrogenase activity"/>
    <property type="evidence" value="ECO:0007669"/>
    <property type="project" value="TreeGrafter"/>
</dbReference>
<dbReference type="EMBL" id="JAUSUZ010000001">
    <property type="protein sequence ID" value="MDQ0364420.1"/>
    <property type="molecule type" value="Genomic_DNA"/>
</dbReference>
<dbReference type="Pfam" id="PF08028">
    <property type="entry name" value="Acyl-CoA_dh_2"/>
    <property type="match status" value="1"/>
</dbReference>
<dbReference type="PIRSF" id="PIRSF016578">
    <property type="entry name" value="HsaA"/>
    <property type="match status" value="1"/>
</dbReference>
<gene>
    <name evidence="4" type="ORF">J2S42_001089</name>
</gene>
<evidence type="ECO:0000313" key="5">
    <source>
        <dbReference type="Proteomes" id="UP001240236"/>
    </source>
</evidence>